<evidence type="ECO:0000259" key="20">
    <source>
        <dbReference type="PROSITE" id="PS51189"/>
    </source>
</evidence>
<dbReference type="SUPFAM" id="SSF56112">
    <property type="entry name" value="Protein kinase-like (PK-like)"/>
    <property type="match status" value="1"/>
</dbReference>
<evidence type="ECO:0000256" key="2">
    <source>
        <dbReference type="ARBA" id="ARBA00011031"/>
    </source>
</evidence>
<dbReference type="InterPro" id="IPR011009">
    <property type="entry name" value="Kinase-like_dom_sf"/>
</dbReference>
<dbReference type="SMART" id="SM01346">
    <property type="entry name" value="DUF3385"/>
    <property type="match status" value="1"/>
</dbReference>
<feature type="region of interest" description="Disordered" evidence="18">
    <location>
        <begin position="2277"/>
        <end position="2346"/>
    </location>
</feature>
<dbReference type="InterPro" id="IPR003152">
    <property type="entry name" value="FATC_dom"/>
</dbReference>
<evidence type="ECO:0000256" key="14">
    <source>
        <dbReference type="ARBA" id="ARBA00047899"/>
    </source>
</evidence>
<evidence type="ECO:0000256" key="6">
    <source>
        <dbReference type="ARBA" id="ARBA00022679"/>
    </source>
</evidence>
<keyword evidence="7" id="KW-0677">Repeat</keyword>
<dbReference type="PROSITE" id="PS00916">
    <property type="entry name" value="PI3_4_KINASE_2"/>
    <property type="match status" value="1"/>
</dbReference>
<dbReference type="GO" id="GO:0038202">
    <property type="term" value="P:TORC1 signaling"/>
    <property type="evidence" value="ECO:0007669"/>
    <property type="project" value="TreeGrafter"/>
</dbReference>
<dbReference type="SMART" id="SM01343">
    <property type="entry name" value="FATC"/>
    <property type="match status" value="1"/>
</dbReference>
<dbReference type="Gene3D" id="1.20.120.150">
    <property type="entry name" value="FKBP12-rapamycin binding domain"/>
    <property type="match status" value="1"/>
</dbReference>
<dbReference type="SMART" id="SM01345">
    <property type="entry name" value="Rapamycin_bind"/>
    <property type="match status" value="1"/>
</dbReference>
<evidence type="ECO:0000256" key="1">
    <source>
        <dbReference type="ARBA" id="ARBA00004413"/>
    </source>
</evidence>
<dbReference type="Pfam" id="PF02260">
    <property type="entry name" value="FATC"/>
    <property type="match status" value="1"/>
</dbReference>
<organism evidence="22 23">
    <name type="scientific">Microthyrium microscopicum</name>
    <dbReference type="NCBI Taxonomy" id="703497"/>
    <lineage>
        <taxon>Eukaryota</taxon>
        <taxon>Fungi</taxon>
        <taxon>Dikarya</taxon>
        <taxon>Ascomycota</taxon>
        <taxon>Pezizomycotina</taxon>
        <taxon>Dothideomycetes</taxon>
        <taxon>Dothideomycetes incertae sedis</taxon>
        <taxon>Microthyriales</taxon>
        <taxon>Microthyriaceae</taxon>
        <taxon>Microthyrium</taxon>
    </lineage>
</organism>
<evidence type="ECO:0000259" key="21">
    <source>
        <dbReference type="PROSITE" id="PS51190"/>
    </source>
</evidence>
<dbReference type="InterPro" id="IPR057978">
    <property type="entry name" value="TPR_DAAF5"/>
</dbReference>
<keyword evidence="4 16" id="KW-0723">Serine/threonine-protein kinase</keyword>
<dbReference type="InterPro" id="IPR050517">
    <property type="entry name" value="DDR_Repair_Kinase"/>
</dbReference>
<dbReference type="GO" id="GO:0031931">
    <property type="term" value="C:TORC1 complex"/>
    <property type="evidence" value="ECO:0007669"/>
    <property type="project" value="TreeGrafter"/>
</dbReference>
<dbReference type="Pfam" id="PF23593">
    <property type="entry name" value="HEAT_ATR"/>
    <property type="match status" value="1"/>
</dbReference>
<reference evidence="22" key="1">
    <citation type="journal article" date="2020" name="Stud. Mycol.">
        <title>101 Dothideomycetes genomes: a test case for predicting lifestyles and emergence of pathogens.</title>
        <authorList>
            <person name="Haridas S."/>
            <person name="Albert R."/>
            <person name="Binder M."/>
            <person name="Bloem J."/>
            <person name="Labutti K."/>
            <person name="Salamov A."/>
            <person name="Andreopoulos B."/>
            <person name="Baker S."/>
            <person name="Barry K."/>
            <person name="Bills G."/>
            <person name="Bluhm B."/>
            <person name="Cannon C."/>
            <person name="Castanera R."/>
            <person name="Culley D."/>
            <person name="Daum C."/>
            <person name="Ezra D."/>
            <person name="Gonzalez J."/>
            <person name="Henrissat B."/>
            <person name="Kuo A."/>
            <person name="Liang C."/>
            <person name="Lipzen A."/>
            <person name="Lutzoni F."/>
            <person name="Magnuson J."/>
            <person name="Mondo S."/>
            <person name="Nolan M."/>
            <person name="Ohm R."/>
            <person name="Pangilinan J."/>
            <person name="Park H.-J."/>
            <person name="Ramirez L."/>
            <person name="Alfaro M."/>
            <person name="Sun H."/>
            <person name="Tritt A."/>
            <person name="Yoshinaga Y."/>
            <person name="Zwiers L.-H."/>
            <person name="Turgeon B."/>
            <person name="Goodwin S."/>
            <person name="Spatafora J."/>
            <person name="Crous P."/>
            <person name="Grigoriev I."/>
        </authorList>
    </citation>
    <scope>NUCLEOTIDE SEQUENCE</scope>
    <source>
        <strain evidence="22">CBS 115976</strain>
    </source>
</reference>
<comment type="subcellular location">
    <subcellularLocation>
        <location evidence="1">Cell membrane</location>
        <topology evidence="1">Peripheral membrane protein</topology>
        <orientation evidence="1">Cytoplasmic side</orientation>
    </subcellularLocation>
    <subcellularLocation>
        <location evidence="13">Vacuole membrane</location>
        <topology evidence="13">Peripheral membrane protein</topology>
        <orientation evidence="13">Cytoplasmic side</orientation>
    </subcellularLocation>
</comment>
<dbReference type="Pfam" id="PF11865">
    <property type="entry name" value="mTOR_dom"/>
    <property type="match status" value="1"/>
</dbReference>
<dbReference type="GO" id="GO:0044877">
    <property type="term" value="F:protein-containing complex binding"/>
    <property type="evidence" value="ECO:0007669"/>
    <property type="project" value="InterPro"/>
</dbReference>
<comment type="subunit">
    <text evidence="3">Associates with DNA double-strand breaks.</text>
</comment>
<dbReference type="Gene3D" id="1.10.1070.11">
    <property type="entry name" value="Phosphatidylinositol 3-/4-kinase, catalytic domain"/>
    <property type="match status" value="1"/>
</dbReference>
<dbReference type="InterPro" id="IPR009076">
    <property type="entry name" value="FRB_dom"/>
</dbReference>
<keyword evidence="8 16" id="KW-0547">Nucleotide-binding</keyword>
<dbReference type="FunFam" id="1.10.1070.11:FF:000020">
    <property type="entry name" value="Serine/threonine-protein kinase TOR"/>
    <property type="match status" value="1"/>
</dbReference>
<dbReference type="GO" id="GO:0004674">
    <property type="term" value="F:protein serine/threonine kinase activity"/>
    <property type="evidence" value="ECO:0007669"/>
    <property type="project" value="UniProtKB-KW"/>
</dbReference>
<feature type="domain" description="PI3K/PI4K catalytic" evidence="19">
    <location>
        <begin position="1996"/>
        <end position="2325"/>
    </location>
</feature>
<dbReference type="InterPro" id="IPR024585">
    <property type="entry name" value="mTOR_dom"/>
</dbReference>
<dbReference type="InterPro" id="IPR036738">
    <property type="entry name" value="FRB_sf"/>
</dbReference>
<dbReference type="GO" id="GO:0000329">
    <property type="term" value="C:fungal-type vacuole membrane"/>
    <property type="evidence" value="ECO:0007669"/>
    <property type="project" value="UniProtKB-ARBA"/>
</dbReference>
<proteinExistence type="inferred from homology"/>
<evidence type="ECO:0000256" key="9">
    <source>
        <dbReference type="ARBA" id="ARBA00022777"/>
    </source>
</evidence>
<evidence type="ECO:0000313" key="22">
    <source>
        <dbReference type="EMBL" id="KAF2665542.1"/>
    </source>
</evidence>
<feature type="domain" description="FATC" evidence="21">
    <location>
        <begin position="2371"/>
        <end position="2403"/>
    </location>
</feature>
<accession>A0A6A6U0C2</accession>
<gene>
    <name evidence="22" type="ORF">BT63DRAFT_405547</name>
</gene>
<keyword evidence="9 16" id="KW-0418">Kinase</keyword>
<feature type="coiled-coil region" evidence="17">
    <location>
        <begin position="6"/>
        <end position="33"/>
    </location>
</feature>
<dbReference type="PROSITE" id="PS00915">
    <property type="entry name" value="PI3_4_KINASE_1"/>
    <property type="match status" value="1"/>
</dbReference>
<dbReference type="Gene3D" id="1.25.10.10">
    <property type="entry name" value="Leucine-rich Repeat Variant"/>
    <property type="match status" value="3"/>
</dbReference>
<keyword evidence="5" id="KW-0926">Vacuole</keyword>
<keyword evidence="23" id="KW-1185">Reference proteome</keyword>
<dbReference type="SUPFAM" id="SSF47212">
    <property type="entry name" value="FKBP12-rapamycin-binding domain of FKBP-rapamycin-associated protein (FRAP)"/>
    <property type="match status" value="1"/>
</dbReference>
<dbReference type="GO" id="GO:0031932">
    <property type="term" value="C:TORC2 complex"/>
    <property type="evidence" value="ECO:0007669"/>
    <property type="project" value="TreeGrafter"/>
</dbReference>
<evidence type="ECO:0000256" key="13">
    <source>
        <dbReference type="ARBA" id="ARBA00029427"/>
    </source>
</evidence>
<comment type="catalytic activity">
    <reaction evidence="14 16">
        <text>L-threonyl-[protein] + ATP = O-phospho-L-threonyl-[protein] + ADP + H(+)</text>
        <dbReference type="Rhea" id="RHEA:46608"/>
        <dbReference type="Rhea" id="RHEA-COMP:11060"/>
        <dbReference type="Rhea" id="RHEA-COMP:11605"/>
        <dbReference type="ChEBI" id="CHEBI:15378"/>
        <dbReference type="ChEBI" id="CHEBI:30013"/>
        <dbReference type="ChEBI" id="CHEBI:30616"/>
        <dbReference type="ChEBI" id="CHEBI:61977"/>
        <dbReference type="ChEBI" id="CHEBI:456216"/>
        <dbReference type="EC" id="2.7.11.1"/>
    </reaction>
</comment>
<dbReference type="InterPro" id="IPR011989">
    <property type="entry name" value="ARM-like"/>
</dbReference>
<evidence type="ECO:0000256" key="12">
    <source>
        <dbReference type="ARBA" id="ARBA00025079"/>
    </source>
</evidence>
<evidence type="ECO:0000256" key="18">
    <source>
        <dbReference type="SAM" id="MobiDB-lite"/>
    </source>
</evidence>
<dbReference type="SMART" id="SM00146">
    <property type="entry name" value="PI3Kc"/>
    <property type="match status" value="1"/>
</dbReference>
<keyword evidence="10 16" id="KW-0067">ATP-binding</keyword>
<dbReference type="GO" id="GO:0016242">
    <property type="term" value="P:negative regulation of macroautophagy"/>
    <property type="evidence" value="ECO:0007669"/>
    <property type="project" value="TreeGrafter"/>
</dbReference>
<dbReference type="Pfam" id="PF00454">
    <property type="entry name" value="PI3_PI4_kinase"/>
    <property type="match status" value="1"/>
</dbReference>
<dbReference type="PANTHER" id="PTHR11139">
    <property type="entry name" value="ATAXIA TELANGIECTASIA MUTATED ATM -RELATED"/>
    <property type="match status" value="1"/>
</dbReference>
<dbReference type="CDD" id="cd05169">
    <property type="entry name" value="PIKKc_TOR"/>
    <property type="match status" value="1"/>
</dbReference>
<evidence type="ECO:0000256" key="3">
    <source>
        <dbReference type="ARBA" id="ARBA00011370"/>
    </source>
</evidence>
<dbReference type="InterPro" id="IPR058584">
    <property type="entry name" value="IMB1_TNPO1-like_TPR"/>
</dbReference>
<evidence type="ECO:0000256" key="16">
    <source>
        <dbReference type="RuleBase" id="RU364109"/>
    </source>
</evidence>
<feature type="domain" description="FAT" evidence="20">
    <location>
        <begin position="1240"/>
        <end position="1822"/>
    </location>
</feature>
<comment type="catalytic activity">
    <reaction evidence="15">
        <text>L-seryl-[protein] + ATP = O-phospho-L-seryl-[protein] + ADP + H(+)</text>
        <dbReference type="Rhea" id="RHEA:17989"/>
        <dbReference type="Rhea" id="RHEA-COMP:9863"/>
        <dbReference type="Rhea" id="RHEA-COMP:11604"/>
        <dbReference type="ChEBI" id="CHEBI:15378"/>
        <dbReference type="ChEBI" id="CHEBI:29999"/>
        <dbReference type="ChEBI" id="CHEBI:30616"/>
        <dbReference type="ChEBI" id="CHEBI:83421"/>
        <dbReference type="ChEBI" id="CHEBI:456216"/>
        <dbReference type="EC" id="2.7.11.1"/>
    </reaction>
</comment>
<feature type="compositionally biased region" description="Basic and acidic residues" evidence="18">
    <location>
        <begin position="2277"/>
        <end position="2288"/>
    </location>
</feature>
<dbReference type="GO" id="GO:0005524">
    <property type="term" value="F:ATP binding"/>
    <property type="evidence" value="ECO:0007669"/>
    <property type="project" value="UniProtKB-KW"/>
</dbReference>
<dbReference type="FunFam" id="1.25.10.10:FF:000371">
    <property type="entry name" value="Serine/threonine-protein kinase TOR"/>
    <property type="match status" value="1"/>
</dbReference>
<dbReference type="SUPFAM" id="SSF48371">
    <property type="entry name" value="ARM repeat"/>
    <property type="match status" value="2"/>
</dbReference>
<keyword evidence="11" id="KW-0131">Cell cycle</keyword>
<dbReference type="InterPro" id="IPR000403">
    <property type="entry name" value="PI3/4_kinase_cat_dom"/>
</dbReference>
<dbReference type="Pfam" id="PF25574">
    <property type="entry name" value="TPR_IMB1"/>
    <property type="match status" value="1"/>
</dbReference>
<dbReference type="InterPro" id="IPR036940">
    <property type="entry name" value="PI3/4_kinase_cat_sf"/>
</dbReference>
<dbReference type="Pfam" id="PF02259">
    <property type="entry name" value="FAT"/>
    <property type="match status" value="1"/>
</dbReference>
<evidence type="ECO:0000259" key="19">
    <source>
        <dbReference type="PROSITE" id="PS50290"/>
    </source>
</evidence>
<dbReference type="Proteomes" id="UP000799302">
    <property type="component" value="Unassembled WGS sequence"/>
</dbReference>
<dbReference type="Pfam" id="PF08771">
    <property type="entry name" value="FRB_dom"/>
    <property type="match status" value="1"/>
</dbReference>
<dbReference type="EMBL" id="MU004240">
    <property type="protein sequence ID" value="KAF2665542.1"/>
    <property type="molecule type" value="Genomic_DNA"/>
</dbReference>
<name>A0A6A6U0C2_9PEZI</name>
<dbReference type="GO" id="GO:1905356">
    <property type="term" value="P:regulation of snRNA pseudouridine synthesis"/>
    <property type="evidence" value="ECO:0007669"/>
    <property type="project" value="UniProtKB-ARBA"/>
</dbReference>
<comment type="function">
    <text evidence="12">Serine/threonine protein kinase which activates checkpoint signaling upon genotoxic stresses such as ionizing radiation (IR), ultraviolet light (UV), or DNA replication stalling, thereby acting as a DNA damage sensor. Recognizes the substrate consensus sequence [ST]-Q. Phosphorylates histone H2A to form H2AS128ph (gamma-H2A) at sites of DNA damage, involved in the regulation of DNA damage response mechanism. Required for the control of telomere length and genome stability.</text>
</comment>
<dbReference type="GO" id="GO:0005634">
    <property type="term" value="C:nucleus"/>
    <property type="evidence" value="ECO:0007669"/>
    <property type="project" value="TreeGrafter"/>
</dbReference>
<dbReference type="FunFam" id="1.20.120.150:FF:000001">
    <property type="entry name" value="Serine/threonine-protein kinase TOR"/>
    <property type="match status" value="1"/>
</dbReference>
<dbReference type="Gene3D" id="3.30.1010.10">
    <property type="entry name" value="Phosphatidylinositol 3-kinase Catalytic Subunit, Chain A, domain 4"/>
    <property type="match status" value="1"/>
</dbReference>
<dbReference type="PROSITE" id="PS51190">
    <property type="entry name" value="FATC"/>
    <property type="match status" value="1"/>
</dbReference>
<dbReference type="InterPro" id="IPR016024">
    <property type="entry name" value="ARM-type_fold"/>
</dbReference>
<evidence type="ECO:0000256" key="11">
    <source>
        <dbReference type="ARBA" id="ARBA00023306"/>
    </source>
</evidence>
<dbReference type="OrthoDB" id="381190at2759"/>
<dbReference type="GO" id="GO:0005886">
    <property type="term" value="C:plasma membrane"/>
    <property type="evidence" value="ECO:0007669"/>
    <property type="project" value="UniProtKB-SubCell"/>
</dbReference>
<dbReference type="PROSITE" id="PS50290">
    <property type="entry name" value="PI3_4_KINASE_3"/>
    <property type="match status" value="1"/>
</dbReference>
<protein>
    <recommendedName>
        <fullName evidence="16">Serine/threonine-protein kinase TOR</fullName>
        <ecNumber evidence="16">2.7.11.1</ecNumber>
    </recommendedName>
</protein>
<dbReference type="InterPro" id="IPR057564">
    <property type="entry name" value="HEAT_ATR"/>
</dbReference>
<dbReference type="InterPro" id="IPR026683">
    <property type="entry name" value="TOR_cat"/>
</dbReference>
<dbReference type="InterPro" id="IPR018936">
    <property type="entry name" value="PI3/4_kinase_CS"/>
</dbReference>
<dbReference type="GO" id="GO:0006995">
    <property type="term" value="P:cellular response to nitrogen starvation"/>
    <property type="evidence" value="ECO:0007669"/>
    <property type="project" value="UniProtKB-ARBA"/>
</dbReference>
<evidence type="ECO:0000256" key="5">
    <source>
        <dbReference type="ARBA" id="ARBA00022554"/>
    </source>
</evidence>
<dbReference type="FunFam" id="1.25.10.10:FF:000582">
    <property type="entry name" value="Serine/threonine-protein kinase TOR"/>
    <property type="match status" value="1"/>
</dbReference>
<evidence type="ECO:0000256" key="8">
    <source>
        <dbReference type="ARBA" id="ARBA00022741"/>
    </source>
</evidence>
<evidence type="ECO:0000256" key="7">
    <source>
        <dbReference type="ARBA" id="ARBA00022737"/>
    </source>
</evidence>
<dbReference type="PROSITE" id="PS51189">
    <property type="entry name" value="FAT"/>
    <property type="match status" value="1"/>
</dbReference>
<feature type="compositionally biased region" description="Low complexity" evidence="18">
    <location>
        <begin position="2326"/>
        <end position="2338"/>
    </location>
</feature>
<dbReference type="GO" id="GO:0042254">
    <property type="term" value="P:ribosome biogenesis"/>
    <property type="evidence" value="ECO:0007669"/>
    <property type="project" value="UniProtKB-ARBA"/>
</dbReference>
<evidence type="ECO:0000256" key="4">
    <source>
        <dbReference type="ARBA" id="ARBA00022527"/>
    </source>
</evidence>
<evidence type="ECO:0000256" key="15">
    <source>
        <dbReference type="ARBA" id="ARBA00048679"/>
    </source>
</evidence>
<dbReference type="EC" id="2.7.11.1" evidence="16"/>
<dbReference type="InterPro" id="IPR003151">
    <property type="entry name" value="PIK-rel_kinase_FAT"/>
</dbReference>
<dbReference type="PANTHER" id="PTHR11139:SF9">
    <property type="entry name" value="SERINE_THREONINE-PROTEIN KINASE MTOR"/>
    <property type="match status" value="1"/>
</dbReference>
<dbReference type="InterPro" id="IPR014009">
    <property type="entry name" value="PIK_FAT"/>
</dbReference>
<comment type="similarity">
    <text evidence="2 16">Belongs to the PI3/PI4-kinase family.</text>
</comment>
<evidence type="ECO:0000313" key="23">
    <source>
        <dbReference type="Proteomes" id="UP000799302"/>
    </source>
</evidence>
<sequence>MASSSKDVIERIFQELKAKNEDVRRKAAHALRQTLDSAYRELSTAQFNLIYADIIQRISQLVVHGSDSNERIGGIYALDSLIDFKGDDAGQKTTRFASYLRAVMRGNDTAAMISAAKSLGRLVSLGGTITAELVEAEVKTALEHLQTERQENRRFAAALTLKELARSSPTLLFGWVSQILEVIWIALRDPKIMIREAGSDAVSACIEIMSTRDSDVRQKWMGYIYKESMKGAQQPQSEVIHGSLLALEQLLIKGGMYMQGARYRETCELVLQYKDHRDSLIRREVVNMIPILAAYTPPEFTGNYLHQCMLHLQGLLKRDKERNMAFVAVGKVASAVGSSIAPYLESILSYIKEGLAMKARNRNVQEAPIFECLSMISIAVGQALSKHMLSLLDPVFACGLSDSLTQALVDMAHYIPPAKPIIQEKLLDLLSQVLSGRPFMPLGSPYHSNSVPQIWTRDHKDPTIIEAKENEIALALHTLGSFDFSGHVLNEFVRDVTLRYVDADNPLIRKAAALTCCQLFVRDPIVFQVSTHAVQVVGDVIKKLLEVGVGDVEPEIRETVLISLDSRFDRHLGKARNVRTLFLALNDEVYSIREAAITIIGRLTSVNPAYVFPSLRKVLVQLLTDIEYANTIRAKEESARLISRLVRASSKLIRPYVQPIVQVLMPKARDPHPELASTTLEAIGNLAEMGGEDMAEFIPQLMKILIENLQDLSSDAKRTAALRTLGQLALSCGYVIDPYKEYPELLMILKNIIKTEPPGQLRKEAVKLIGVLGAIDPDEQEKLTEKSPENSSGADAQAVTDISLIISGITPSNDEYYPTVVINTLIGLLRDSSLTQYHTQVIDAIMNIYQTMGLKCVSFLNQVVPAFISVIKTTGSASAEGYFNNLSQLVKIVRQHIRPYLHPVIETIKEFWNKDPKLHSTMLSLIESISRALEGEFKVYLAGLLPLMLGVLDNDTHQMRIPSQRVIHAFLVFGASAEEFMHLIVPAMVRMFDKPGQPTAIRKLCIETIGRLSRRVNISEFASKVIHPLGRVLAGNDNSLKQTALDTLSALIFQLGEDYIHFIPTINKILVANKVPHSNYALIVSKLQKGEPLPQDLSPDKHYGEYDDDNMIPDVQSKKLAVNQQHLKSAWTASQKSTRDDWVEWMRRFSVELLRESPQQALRACTGLATVYYPIARTLFNSAFASCWTELYDRFQEELIRAIETALTSADIPPEILQMLLNLLEFMERNDTNLPIDVRTVGMYAAKCHAYAKALHYKEIEFNSHQNPSAVEALIKINNHLQQYDASLGILRKAQGYNDVEMKEKWYESLFRWDEALDAYSKRELEGGATFETTFGKMRCLHALGEWDVLSNLAQDKWRQANNENRKLIAPLAAAAAWGLGQWELMDTYLSVMKNSSPDRAFFGAVLSIHRNQFDDAHMQIDRARSMLETELAALLGESYDRAYFQILRVQMLAELEEIIIYKHNHDDPERLASMRHTWMKRLKGCQANPEVWSRMLKIRALVISPKDNVEMWIKFANLCRKNQRMSLAEKGLNSFYDTNAPVSEIIKTDDIYSVSYPVAYATFKYVWSAGEHDNALTALKSFSQKVADNLQLRQRELSSRPRDQQVNGTSIMDARNEFVDPPIHIAMSPEQKQMAEDSKLLAKCYLKQGEWQATINDGEWGPDTVQDILAAYSAATKYHKEWYKAWHAWALANFEVVNSFASTGDRPQTDLPANVIYAHVVPAIEGFFKSISLCSTTSLQDTLRLLTLWFAHGIHPEVNTAITDGISTVNVDTWLDVIPQLLARINQPTARVRASIHKLINEIGRAHPQAMVFPLTVAMKSNTSGRLRSAVQLMDAMRQHSPVLVEQADLVSHELIRIAVLWHELWHEGLEEASRLYFGDQNVQGMFDTLTPLHEMLDKGPETLREISFIHSFGREIKEARDWCTSFRQTQDIADLNAAWDLYYQVFKKINRQLPSLMTLEMQYVSPKLKKITDLELAVPGTYHSNKPVVKIARFEPIAWVIQSKQRPRRLLLKGDDGTNYQFLLKGHEDLRQDERVMQLVALCNTLLANDADCRKRHLMIQGFAAIPLSTQSGLISWVPNTETMHVLIREYRENRKILLNIEHRIMLQMAPDYDCLTLMQKVEVFGYALDNTTGQDLCRVLWLKSKSAESWLGRRTNYTRSLAVMSMVGYILGLGDRHPSNLMLDRITGKVIHIDYGDCFEVAMHREKYPERVPFRLTRMLTFAMEVSNIEGTYRTVCEAVMRVLRQNKESVMAVLEAFIHDPLLTWRLNNRESPPDTKFPTERRGSIMGANLDRDGLPANMPETGRPEGPYRPRTRSSVVAHNNNGGPTNAANGAEEPDAREVQNQRAIEVLKRVKEKLTGRDFHNEQALKVDMQVDRLIREATNLENLCQHYIGWCSFW</sequence>
<keyword evidence="17" id="KW-0175">Coiled coil</keyword>
<dbReference type="FunFam" id="3.30.1010.10:FF:000006">
    <property type="entry name" value="Serine/threonine-protein kinase TOR"/>
    <property type="match status" value="1"/>
</dbReference>
<keyword evidence="6 16" id="KW-0808">Transferase</keyword>
<dbReference type="Pfam" id="PF25757">
    <property type="entry name" value="TPR_DNAAF5"/>
    <property type="match status" value="1"/>
</dbReference>
<evidence type="ECO:0000256" key="17">
    <source>
        <dbReference type="SAM" id="Coils"/>
    </source>
</evidence>
<evidence type="ECO:0000256" key="10">
    <source>
        <dbReference type="ARBA" id="ARBA00022840"/>
    </source>
</evidence>